<evidence type="ECO:0000256" key="11">
    <source>
        <dbReference type="SAM" id="Phobius"/>
    </source>
</evidence>
<feature type="transmembrane region" description="Helical" evidence="11">
    <location>
        <begin position="40"/>
        <end position="59"/>
    </location>
</feature>
<evidence type="ECO:0000256" key="6">
    <source>
        <dbReference type="ARBA" id="ARBA00022989"/>
    </source>
</evidence>
<feature type="transmembrane region" description="Helical" evidence="11">
    <location>
        <begin position="88"/>
        <end position="109"/>
    </location>
</feature>
<sequence length="231" mass="25644">MTFFHFVNCVFLAYAPYFVAYKYSGLNEYSSVWRCAQAGFGYLITQLVKLYILATYLPATDSEGFTILPVCNLHSLILVFMREFCKFLVLLVSILILILFLSSALFVLAEMRGWLLVATRFIYSAAIAAGTFIAYATAGNMEADLIESGLNEFILPDTQLICSQHSSQELSSSHDFMPLSPTKRFGARLADSSIPPESPDMKFARRRLGTLLTSIKHGEAPAVTTTADKKS</sequence>
<dbReference type="GO" id="GO:0005886">
    <property type="term" value="C:plasma membrane"/>
    <property type="evidence" value="ECO:0007669"/>
    <property type="project" value="UniProtKB-SubCell"/>
</dbReference>
<dbReference type="PANTHER" id="PTHR12869:SF0">
    <property type="entry name" value="BOS COMPLEX SUBUNIT TMEM147"/>
    <property type="match status" value="1"/>
</dbReference>
<evidence type="ECO:0000256" key="10">
    <source>
        <dbReference type="ARBA" id="ARBA00034899"/>
    </source>
</evidence>
<evidence type="ECO:0000256" key="8">
    <source>
        <dbReference type="ARBA" id="ARBA00034739"/>
    </source>
</evidence>
<evidence type="ECO:0000256" key="1">
    <source>
        <dbReference type="ARBA" id="ARBA00004477"/>
    </source>
</evidence>
<accession>A0A1I7WC27</accession>
<keyword evidence="4 11" id="KW-0812">Transmembrane</keyword>
<dbReference type="Pfam" id="PF09767">
    <property type="entry name" value="DUF2053"/>
    <property type="match status" value="1"/>
</dbReference>
<organism evidence="12 13">
    <name type="scientific">Heterorhabditis bacteriophora</name>
    <name type="common">Entomopathogenic nematode worm</name>
    <dbReference type="NCBI Taxonomy" id="37862"/>
    <lineage>
        <taxon>Eukaryota</taxon>
        <taxon>Metazoa</taxon>
        <taxon>Ecdysozoa</taxon>
        <taxon>Nematoda</taxon>
        <taxon>Chromadorea</taxon>
        <taxon>Rhabditida</taxon>
        <taxon>Rhabditina</taxon>
        <taxon>Rhabditomorpha</taxon>
        <taxon>Strongyloidea</taxon>
        <taxon>Heterorhabditidae</taxon>
        <taxon>Heterorhabditis</taxon>
    </lineage>
</organism>
<keyword evidence="7 11" id="KW-0472">Membrane</keyword>
<dbReference type="PANTHER" id="PTHR12869">
    <property type="entry name" value="SMALL SEVEN TRANSMEMBRANE DOMAIN-CONTAINING PROTEIN"/>
    <property type="match status" value="1"/>
</dbReference>
<proteinExistence type="inferred from homology"/>
<dbReference type="Proteomes" id="UP000095283">
    <property type="component" value="Unplaced"/>
</dbReference>
<keyword evidence="6 11" id="KW-1133">Transmembrane helix</keyword>
<reference evidence="13" key="1">
    <citation type="submission" date="2016-11" db="UniProtKB">
        <authorList>
            <consortium name="WormBaseParasite"/>
        </authorList>
    </citation>
    <scope>IDENTIFICATION</scope>
</reference>
<keyword evidence="3" id="KW-1003">Cell membrane</keyword>
<comment type="similarity">
    <text evidence="8">Belongs to the TMEM147 family.</text>
</comment>
<evidence type="ECO:0000256" key="5">
    <source>
        <dbReference type="ARBA" id="ARBA00022824"/>
    </source>
</evidence>
<dbReference type="WBParaSite" id="Hba_02265">
    <property type="protein sequence ID" value="Hba_02265"/>
    <property type="gene ID" value="Hba_02265"/>
</dbReference>
<keyword evidence="12" id="KW-1185">Reference proteome</keyword>
<evidence type="ECO:0000313" key="12">
    <source>
        <dbReference type="Proteomes" id="UP000095283"/>
    </source>
</evidence>
<dbReference type="InterPro" id="IPR019164">
    <property type="entry name" value="TMEM147"/>
</dbReference>
<dbReference type="GO" id="GO:0005789">
    <property type="term" value="C:endoplasmic reticulum membrane"/>
    <property type="evidence" value="ECO:0007669"/>
    <property type="project" value="UniProtKB-SubCell"/>
</dbReference>
<evidence type="ECO:0000256" key="3">
    <source>
        <dbReference type="ARBA" id="ARBA00022475"/>
    </source>
</evidence>
<evidence type="ECO:0000313" key="13">
    <source>
        <dbReference type="WBParaSite" id="Hba_02265"/>
    </source>
</evidence>
<evidence type="ECO:0000256" key="2">
    <source>
        <dbReference type="ARBA" id="ARBA00004651"/>
    </source>
</evidence>
<dbReference type="AlphaFoldDB" id="A0A1I7WC27"/>
<feature type="transmembrane region" description="Helical" evidence="11">
    <location>
        <begin position="121"/>
        <end position="138"/>
    </location>
</feature>
<protein>
    <recommendedName>
        <fullName evidence="9">BOS complex subunit TMEM147</fullName>
    </recommendedName>
    <alternativeName>
        <fullName evidence="10">Transmembrane protein 147</fullName>
    </alternativeName>
</protein>
<evidence type="ECO:0000256" key="9">
    <source>
        <dbReference type="ARBA" id="ARBA00034846"/>
    </source>
</evidence>
<comment type="subcellular location">
    <subcellularLocation>
        <location evidence="2">Cell membrane</location>
        <topology evidence="2">Multi-pass membrane protein</topology>
    </subcellularLocation>
    <subcellularLocation>
        <location evidence="1">Endoplasmic reticulum membrane</location>
        <topology evidence="1">Multi-pass membrane protein</topology>
    </subcellularLocation>
</comment>
<name>A0A1I7WC27_HETBA</name>
<keyword evidence="5" id="KW-0256">Endoplasmic reticulum</keyword>
<evidence type="ECO:0000256" key="7">
    <source>
        <dbReference type="ARBA" id="ARBA00023136"/>
    </source>
</evidence>
<evidence type="ECO:0000256" key="4">
    <source>
        <dbReference type="ARBA" id="ARBA00022692"/>
    </source>
</evidence>